<dbReference type="PANTHER" id="PTHR14513:SF0">
    <property type="entry name" value="PROTECTION OF TELOMERES PROTEIN 1"/>
    <property type="match status" value="1"/>
</dbReference>
<evidence type="ECO:0000313" key="7">
    <source>
        <dbReference type="Proteomes" id="UP000039865"/>
    </source>
</evidence>
<sequence>MLEHKKHWDLNDDKATKYVYTKLNQIALGKTETLNLYGVIIDASSSYQSKGYQICQIKVIDQSLNLKSSRIYNNKAMDHQVIVFFANHQKDQPQVFRLGDIIRVHRANSTEYNNSLQVIGNLYGRSSWVIFQGQPEYTHSYKHKKSNKDDDVDMLMPNGFIRIFDNPEDEYYYERSKQQLQLDDELDENDLKYYPIACSSSSYSFNDSEKEIIDNLRRWSYDYLKSNPVFASETQVQTQIHVDSHGQSYYKDFDILAKIISLEVIDDIQVDIRIKDLAGIIFQLSVKTIRHRLPQLGQVIRVRGAKININYNPAVMKGNSQIPVMLELHHPSNIIHIPQYYKQALILNERVIEDELMKKLILNTDIDKNLTMGQPLVITQINKQYNEMPYTSLFELYHKPAVEISYDFNQHDIMRMKVFTLGFLPSNIREMTQLYCKRCLRNFSFQELETDNSLPIDQQIYKCNQCGDQCRPIYMMALIVKDDSTAGTDRCYKLYYYSHDQPDGEELFGGLRPANLYKDEKSREMLGNYIQLFTKFNIYLDVIVKRRFAESQREEVYQIIDGRTKSFHLEMNN</sequence>
<dbReference type="InterPro" id="IPR028389">
    <property type="entry name" value="POT1"/>
</dbReference>
<dbReference type="Proteomes" id="UP000039865">
    <property type="component" value="Unassembled WGS sequence"/>
</dbReference>
<dbReference type="InParanoid" id="A0A078AUF8"/>
<evidence type="ECO:0000256" key="3">
    <source>
        <dbReference type="ARBA" id="ARBA00022895"/>
    </source>
</evidence>
<keyword evidence="3" id="KW-0779">Telomere</keyword>
<dbReference type="Pfam" id="PF02765">
    <property type="entry name" value="POT1"/>
    <property type="match status" value="1"/>
</dbReference>
<dbReference type="SMART" id="SM00976">
    <property type="entry name" value="Telo_bind"/>
    <property type="match status" value="1"/>
</dbReference>
<dbReference type="InterPro" id="IPR011564">
    <property type="entry name" value="Telomer_end-bd_POT1/Cdc13"/>
</dbReference>
<proteinExistence type="predicted"/>
<organism evidence="6 7">
    <name type="scientific">Stylonychia lemnae</name>
    <name type="common">Ciliate</name>
    <dbReference type="NCBI Taxonomy" id="5949"/>
    <lineage>
        <taxon>Eukaryota</taxon>
        <taxon>Sar</taxon>
        <taxon>Alveolata</taxon>
        <taxon>Ciliophora</taxon>
        <taxon>Intramacronucleata</taxon>
        <taxon>Spirotrichea</taxon>
        <taxon>Stichotrichia</taxon>
        <taxon>Sporadotrichida</taxon>
        <taxon>Oxytrichidae</taxon>
        <taxon>Stylonychinae</taxon>
        <taxon>Stylonychia</taxon>
    </lineage>
</organism>
<evidence type="ECO:0000259" key="5">
    <source>
        <dbReference type="SMART" id="SM00976"/>
    </source>
</evidence>
<keyword evidence="4" id="KW-0238">DNA-binding</keyword>
<dbReference type="OrthoDB" id="2186770at2759"/>
<dbReference type="EMBL" id="CCKQ01014101">
    <property type="protein sequence ID" value="CDW85854.1"/>
    <property type="molecule type" value="Genomic_DNA"/>
</dbReference>
<dbReference type="Gene3D" id="2.40.50.140">
    <property type="entry name" value="Nucleic acid-binding proteins"/>
    <property type="match status" value="4"/>
</dbReference>
<evidence type="ECO:0000256" key="4">
    <source>
        <dbReference type="ARBA" id="ARBA00023125"/>
    </source>
</evidence>
<feature type="domain" description="Telomeric single stranded DNA binding POT1/Cdc13" evidence="5">
    <location>
        <begin position="20"/>
        <end position="164"/>
    </location>
</feature>
<keyword evidence="7" id="KW-1185">Reference proteome</keyword>
<dbReference type="Pfam" id="PF22236">
    <property type="entry name" value="TEBP_OB2-like"/>
    <property type="match status" value="1"/>
</dbReference>
<dbReference type="AlphaFoldDB" id="A0A078AUF8"/>
<dbReference type="GO" id="GO:0098505">
    <property type="term" value="F:G-rich strand telomeric DNA binding"/>
    <property type="evidence" value="ECO:0007669"/>
    <property type="project" value="TreeGrafter"/>
</dbReference>
<dbReference type="GO" id="GO:0010521">
    <property type="term" value="F:telomerase inhibitor activity"/>
    <property type="evidence" value="ECO:0007669"/>
    <property type="project" value="TreeGrafter"/>
</dbReference>
<dbReference type="GO" id="GO:0032210">
    <property type="term" value="P:regulation of telomere maintenance via telomerase"/>
    <property type="evidence" value="ECO:0007669"/>
    <property type="project" value="TreeGrafter"/>
</dbReference>
<dbReference type="GO" id="GO:0016233">
    <property type="term" value="P:telomere capping"/>
    <property type="evidence" value="ECO:0007669"/>
    <property type="project" value="TreeGrafter"/>
</dbReference>
<dbReference type="PANTHER" id="PTHR14513">
    <property type="entry name" value="PROTECTION OF TELOMERES 1"/>
    <property type="match status" value="1"/>
</dbReference>
<keyword evidence="2" id="KW-0158">Chromosome</keyword>
<dbReference type="InterPro" id="IPR053979">
    <property type="entry name" value="TEBP-like_OB2"/>
</dbReference>
<accession>A0A078AUF8</accession>
<evidence type="ECO:0000256" key="1">
    <source>
        <dbReference type="ARBA" id="ARBA00004574"/>
    </source>
</evidence>
<evidence type="ECO:0000313" key="6">
    <source>
        <dbReference type="EMBL" id="CDW85854.1"/>
    </source>
</evidence>
<evidence type="ECO:0000256" key="2">
    <source>
        <dbReference type="ARBA" id="ARBA00022454"/>
    </source>
</evidence>
<dbReference type="SUPFAM" id="SSF50249">
    <property type="entry name" value="Nucleic acid-binding proteins"/>
    <property type="match status" value="3"/>
</dbReference>
<reference evidence="6 7" key="1">
    <citation type="submission" date="2014-06" db="EMBL/GenBank/DDBJ databases">
        <authorList>
            <person name="Swart Estienne"/>
        </authorList>
    </citation>
    <scope>NUCLEOTIDE SEQUENCE [LARGE SCALE GENOMIC DNA]</scope>
    <source>
        <strain evidence="6 7">130c</strain>
    </source>
</reference>
<dbReference type="GO" id="GO:0000783">
    <property type="term" value="C:nuclear telomere cap complex"/>
    <property type="evidence" value="ECO:0007669"/>
    <property type="project" value="TreeGrafter"/>
</dbReference>
<name>A0A078AUF8_STYLE</name>
<protein>
    <submittedName>
        <fullName evidence="6">Alpha telomere binding protein</fullName>
    </submittedName>
</protein>
<comment type="subcellular location">
    <subcellularLocation>
        <location evidence="1">Chromosome</location>
        <location evidence="1">Telomere</location>
    </subcellularLocation>
</comment>
<gene>
    <name evidence="6" type="primary">Contig4760.g5090</name>
    <name evidence="6" type="ORF">STYLEM_14941</name>
</gene>
<dbReference type="InterPro" id="IPR012340">
    <property type="entry name" value="NA-bd_OB-fold"/>
</dbReference>